<gene>
    <name evidence="2" type="ORF">A1Q2_08093</name>
</gene>
<sequence>MSGILNKIDNEDAPHEPPTSDLVCGMENVESVNVTIPEHGWHPLRMKNPAEADQSTAVWLENQRREFATGNLKRLSEMCGRPLGWEPTSEFIYELYEDVVVANLQQDLEATIPVSSVAGGEDSNTGESIKRLTAKDVDEALRNDRSDWEGLAKRANHKFWDEYQAFVRGTVGEICGTKTGAKGRLLQRQLFRSAVDAQISAYMELVMSRQDFSLGLSGSAFVKAVAAMAETIEKEWPKEAPSESEDSEHSDHLIFPSDASPAKWPPQYRRLCCETAAMTIIRMKHGSNSLLEYVANTVSVEMLRCIRETQTVLRAAFGMDRVDEEHKRRIASVLDADHDTIAKRSRLTSEKRGLENIKATIEAKFGRAGDEWSAF</sequence>
<dbReference type="InParanoid" id="K1V175"/>
<evidence type="ECO:0000313" key="3">
    <source>
        <dbReference type="Proteomes" id="UP000006757"/>
    </source>
</evidence>
<dbReference type="Proteomes" id="UP000006757">
    <property type="component" value="Unassembled WGS sequence"/>
</dbReference>
<dbReference type="EMBL" id="AMBO01000406">
    <property type="protein sequence ID" value="EKC97634.1"/>
    <property type="molecule type" value="Genomic_DNA"/>
</dbReference>
<proteinExistence type="predicted"/>
<feature type="region of interest" description="Disordered" evidence="1">
    <location>
        <begin position="235"/>
        <end position="260"/>
    </location>
</feature>
<evidence type="ECO:0000313" key="2">
    <source>
        <dbReference type="EMBL" id="EKC97634.1"/>
    </source>
</evidence>
<reference evidence="2 3" key="1">
    <citation type="journal article" date="2012" name="Eukaryot. Cell">
        <title>Genome sequence of the Trichosporon asahii environmental strain CBS 8904.</title>
        <authorList>
            <person name="Yang R.Y."/>
            <person name="Li H.T."/>
            <person name="Zhu H."/>
            <person name="Zhou G.P."/>
            <person name="Wang M."/>
            <person name="Wang L."/>
        </authorList>
    </citation>
    <scope>NUCLEOTIDE SEQUENCE [LARGE SCALE GENOMIC DNA]</scope>
    <source>
        <strain evidence="2 3">CBS 8904</strain>
    </source>
</reference>
<organism evidence="2 3">
    <name type="scientific">Trichosporon asahii var. asahii (strain CBS 8904)</name>
    <name type="common">Yeast</name>
    <dbReference type="NCBI Taxonomy" id="1220162"/>
    <lineage>
        <taxon>Eukaryota</taxon>
        <taxon>Fungi</taxon>
        <taxon>Dikarya</taxon>
        <taxon>Basidiomycota</taxon>
        <taxon>Agaricomycotina</taxon>
        <taxon>Tremellomycetes</taxon>
        <taxon>Trichosporonales</taxon>
        <taxon>Trichosporonaceae</taxon>
        <taxon>Trichosporon</taxon>
    </lineage>
</organism>
<accession>K1V175</accession>
<evidence type="ECO:0000256" key="1">
    <source>
        <dbReference type="SAM" id="MobiDB-lite"/>
    </source>
</evidence>
<comment type="caution">
    <text evidence="2">The sequence shown here is derived from an EMBL/GenBank/DDBJ whole genome shotgun (WGS) entry which is preliminary data.</text>
</comment>
<name>K1V175_TRIAC</name>
<protein>
    <submittedName>
        <fullName evidence="2">Uncharacterized protein</fullName>
    </submittedName>
</protein>
<keyword evidence="3" id="KW-1185">Reference proteome</keyword>
<feature type="region of interest" description="Disordered" evidence="1">
    <location>
        <begin position="1"/>
        <end position="20"/>
    </location>
</feature>
<dbReference type="HOGENOM" id="CLU_601570_0_0_1"/>
<feature type="compositionally biased region" description="Basic and acidic residues" evidence="1">
    <location>
        <begin position="235"/>
        <end position="252"/>
    </location>
</feature>
<dbReference type="AlphaFoldDB" id="K1V175"/>